<protein>
    <submittedName>
        <fullName evidence="1">Uncharacterized protein</fullName>
    </submittedName>
</protein>
<name>A0A484ZPF4_9GAMM</name>
<dbReference type="EMBL" id="CAADJA010000002">
    <property type="protein sequence ID" value="VFS50527.1"/>
    <property type="molecule type" value="Genomic_DNA"/>
</dbReference>
<organism evidence="1 2">
    <name type="scientific">Budvicia aquatica</name>
    <dbReference type="NCBI Taxonomy" id="82979"/>
    <lineage>
        <taxon>Bacteria</taxon>
        <taxon>Pseudomonadati</taxon>
        <taxon>Pseudomonadota</taxon>
        <taxon>Gammaproteobacteria</taxon>
        <taxon>Enterobacterales</taxon>
        <taxon>Budviciaceae</taxon>
        <taxon>Budvicia</taxon>
    </lineage>
</organism>
<dbReference type="AlphaFoldDB" id="A0A484ZPF4"/>
<gene>
    <name evidence="1" type="ORF">NCTC12282_04554</name>
</gene>
<dbReference type="Proteomes" id="UP000373449">
    <property type="component" value="Unassembled WGS sequence"/>
</dbReference>
<evidence type="ECO:0000313" key="2">
    <source>
        <dbReference type="Proteomes" id="UP000373449"/>
    </source>
</evidence>
<proteinExistence type="predicted"/>
<reference evidence="1 2" key="1">
    <citation type="submission" date="2019-03" db="EMBL/GenBank/DDBJ databases">
        <authorList>
            <consortium name="Pathogen Informatics"/>
        </authorList>
    </citation>
    <scope>NUCLEOTIDE SEQUENCE [LARGE SCALE GENOMIC DNA]</scope>
    <source>
        <strain evidence="1 2">NCTC12282</strain>
    </source>
</reference>
<accession>A0A484ZPF4</accession>
<evidence type="ECO:0000313" key="1">
    <source>
        <dbReference type="EMBL" id="VFS50527.1"/>
    </source>
</evidence>
<sequence>MLLKRLLDFCLPRFVTEEVVFEELFYLGELESWSPACSLDEIKARRTLRENWHGTELQIFGDVVRMSSCW</sequence>